<dbReference type="EMBL" id="OV121142">
    <property type="protein sequence ID" value="CAH0549885.1"/>
    <property type="molecule type" value="Genomic_DNA"/>
</dbReference>
<gene>
    <name evidence="2" type="ORF">MELIAE_LOCUS2894</name>
</gene>
<evidence type="ECO:0000313" key="2">
    <source>
        <dbReference type="EMBL" id="CAH0549885.1"/>
    </source>
</evidence>
<dbReference type="Proteomes" id="UP001154078">
    <property type="component" value="Chromosome 11"/>
</dbReference>
<sequence>MSSSQISNWKKLKHTDNQIVVTSSSTAKLESISTDLEHQNVNSSSSESHGLQLELGTYDKRSANVELVDSSDEEDTTELSEISKNIKVNQRIRLWATSCNISHFALRELFADNSYDELFSDDENKEPSIFADSGSEYLPSNEESSIFTDSGSENIPSEVEDTKLYNSICANSPNIEKEVCSSQILINDVIKGTEIPRCMYLAEIPQNFTPQKFEFQNSFSNPPGNWNVSLKRLNDAFSKKKQIIIHSDITLQRVTQNNKNDTQTEKKEIKSNKSIANQVSDPFQSPFLLENKYKKTICQFCDSTVVSKHFARHLERNHVDLKEVREIFLHKAGSLERKRLLALVRNVGNLDVALKGHIIPKKLQASKHVNESDYAICKHCSAYFKRLCLSRHMKNCFAKKPNATSSTNCNVLSESLIYSVSKKKIGETLNKLEVKTAIFSKMQADAVTTVAINDILLIMWGEDLLKKTKNNRSLYYISNKLRECAKFLIEIRKLGSFKDMLSTLKPENFDNAIKATKKISRYDIENRTFGAASLALHFGTTLKKLSDLATKLILRKKIPLPITNVETCLKDLERFKGIVDSQWTTEVGSLALKDLNEKAAVKPKLLPITEDIMNLKKFVENCAEESYNKLKSSKLMDSYRTLVETTLILTILHNRKRVGDIQYLDITSYDEQINRSETTVQSEMVSSLSENEKILTKHYQKIVSIGKGSRPVTVLIPRTIHKFFTLLHQIRKSTTWFLDTTTSFLIQNQPDG</sequence>
<feature type="compositionally biased region" description="Polar residues" evidence="1">
    <location>
        <begin position="141"/>
        <end position="154"/>
    </location>
</feature>
<dbReference type="PANTHER" id="PTHR33480">
    <property type="entry name" value="SET DOMAIN-CONTAINING PROTEIN-RELATED"/>
    <property type="match status" value="1"/>
</dbReference>
<dbReference type="PANTHER" id="PTHR33480:SF1">
    <property type="entry name" value="TYR RECOMBINASE DOMAIN-CONTAINING PROTEIN"/>
    <property type="match status" value="1"/>
</dbReference>
<protein>
    <submittedName>
        <fullName evidence="2">Uncharacterized protein</fullName>
    </submittedName>
</protein>
<organism evidence="2 3">
    <name type="scientific">Brassicogethes aeneus</name>
    <name type="common">Rape pollen beetle</name>
    <name type="synonym">Meligethes aeneus</name>
    <dbReference type="NCBI Taxonomy" id="1431903"/>
    <lineage>
        <taxon>Eukaryota</taxon>
        <taxon>Metazoa</taxon>
        <taxon>Ecdysozoa</taxon>
        <taxon>Arthropoda</taxon>
        <taxon>Hexapoda</taxon>
        <taxon>Insecta</taxon>
        <taxon>Pterygota</taxon>
        <taxon>Neoptera</taxon>
        <taxon>Endopterygota</taxon>
        <taxon>Coleoptera</taxon>
        <taxon>Polyphaga</taxon>
        <taxon>Cucujiformia</taxon>
        <taxon>Nitidulidae</taxon>
        <taxon>Meligethinae</taxon>
        <taxon>Brassicogethes</taxon>
    </lineage>
</organism>
<feature type="region of interest" description="Disordered" evidence="1">
    <location>
        <begin position="129"/>
        <end position="154"/>
    </location>
</feature>
<dbReference type="OrthoDB" id="10066972at2759"/>
<keyword evidence="3" id="KW-1185">Reference proteome</keyword>
<proteinExistence type="predicted"/>
<accession>A0A9P0FDU6</accession>
<name>A0A9P0FDU6_BRAAE</name>
<dbReference type="AlphaFoldDB" id="A0A9P0FDU6"/>
<reference evidence="2" key="1">
    <citation type="submission" date="2021-12" db="EMBL/GenBank/DDBJ databases">
        <authorList>
            <person name="King R."/>
        </authorList>
    </citation>
    <scope>NUCLEOTIDE SEQUENCE</scope>
</reference>
<evidence type="ECO:0000313" key="3">
    <source>
        <dbReference type="Proteomes" id="UP001154078"/>
    </source>
</evidence>
<evidence type="ECO:0000256" key="1">
    <source>
        <dbReference type="SAM" id="MobiDB-lite"/>
    </source>
</evidence>